<dbReference type="eggNOG" id="COG0661">
    <property type="taxonomic scope" value="Bacteria"/>
</dbReference>
<comment type="similarity">
    <text evidence="2">Belongs to the protein kinase superfamily. ADCK protein kinase family.</text>
</comment>
<accession>Q31IM7</accession>
<dbReference type="InterPro" id="IPR004147">
    <property type="entry name" value="ABC1_dom"/>
</dbReference>
<keyword evidence="8" id="KW-0547">Nucleotide-binding</keyword>
<comment type="pathway">
    <text evidence="1">Cofactor biosynthesis; ubiquinone biosynthesis [regulation].</text>
</comment>
<dbReference type="GO" id="GO:0006744">
    <property type="term" value="P:ubiquinone biosynthetic process"/>
    <property type="evidence" value="ECO:0007669"/>
    <property type="project" value="UniProtKB-UniPathway"/>
</dbReference>
<keyword evidence="11" id="KW-1133">Transmembrane helix</keyword>
<proteinExistence type="inferred from homology"/>
<organism evidence="14">
    <name type="scientific">Hydrogenovibrio crunogenus (strain DSM 25203 / XCL-2)</name>
    <name type="common">Thiomicrospira crunogena</name>
    <dbReference type="NCBI Taxonomy" id="317025"/>
    <lineage>
        <taxon>Bacteria</taxon>
        <taxon>Pseudomonadati</taxon>
        <taxon>Pseudomonadota</taxon>
        <taxon>Gammaproteobacteria</taxon>
        <taxon>Thiotrichales</taxon>
        <taxon>Piscirickettsiaceae</taxon>
        <taxon>Hydrogenovibrio</taxon>
    </lineage>
</organism>
<keyword evidence="12" id="KW-0472">Membrane</keyword>
<dbReference type="Pfam" id="PF03109">
    <property type="entry name" value="ABC1"/>
    <property type="match status" value="1"/>
</dbReference>
<evidence type="ECO:0000256" key="9">
    <source>
        <dbReference type="ARBA" id="ARBA00022777"/>
    </source>
</evidence>
<dbReference type="STRING" id="317025.Tcr_0400"/>
<dbReference type="CDD" id="cd13972">
    <property type="entry name" value="UbiB"/>
    <property type="match status" value="1"/>
</dbReference>
<keyword evidence="7" id="KW-0812">Transmembrane</keyword>
<keyword evidence="14" id="KW-0560">Oxidoreductase</keyword>
<dbReference type="AlphaFoldDB" id="Q31IM7"/>
<dbReference type="GO" id="GO:0016491">
    <property type="term" value="F:oxidoreductase activity"/>
    <property type="evidence" value="ECO:0007669"/>
    <property type="project" value="UniProtKB-KW"/>
</dbReference>
<name>Q31IM7_HYDCU</name>
<dbReference type="InterPro" id="IPR050154">
    <property type="entry name" value="UbiB_kinase"/>
</dbReference>
<reference evidence="14" key="1">
    <citation type="submission" date="2006-07" db="EMBL/GenBank/DDBJ databases">
        <title>Complete sequence of Thiomicrospira crunogena XCL-2.</title>
        <authorList>
            <consortium name="US DOE Joint Genome Institute"/>
            <person name="Copeland A."/>
            <person name="Lucas S."/>
            <person name="Lapidus A."/>
            <person name="Barry K."/>
            <person name="Detter J.C."/>
            <person name="Glavina del Rio T."/>
            <person name="Hammon N."/>
            <person name="Israni S."/>
            <person name="Dalin E."/>
            <person name="Tice H."/>
            <person name="Pitluck S."/>
            <person name="Chain P."/>
            <person name="Malfatti S."/>
            <person name="Shin M."/>
            <person name="Vergez L."/>
            <person name="Schmutz J."/>
            <person name="Larimer F."/>
            <person name="Land M."/>
            <person name="Hauser L."/>
            <person name="Kyrpides N."/>
            <person name="Lykidis A."/>
            <person name="Scott K.M."/>
            <person name="Sievert S."/>
            <person name="Kerfeld C."/>
            <person name="Freyermuth S."/>
            <person name="Dobrinski K."/>
            <person name="Boller A."/>
            <person name="Fitzpatrick K."/>
            <person name="Thoma P."/>
            <person name="Moore J."/>
            <person name="Richardson P."/>
        </authorList>
    </citation>
    <scope>NUCLEOTIDE SEQUENCE</scope>
    <source>
        <strain evidence="14">XCL-2</strain>
    </source>
</reference>
<gene>
    <name evidence="14" type="ordered locus">Tcr_0400</name>
</gene>
<keyword evidence="5" id="KW-0808">Transferase</keyword>
<dbReference type="PANTHER" id="PTHR10566:SF113">
    <property type="entry name" value="PROTEIN ACTIVITY OF BC1 COMPLEX KINASE 7, CHLOROPLASTIC"/>
    <property type="match status" value="1"/>
</dbReference>
<dbReference type="InterPro" id="IPR045308">
    <property type="entry name" value="UbiB_bact"/>
</dbReference>
<dbReference type="UniPathway" id="UPA00232"/>
<evidence type="ECO:0000256" key="5">
    <source>
        <dbReference type="ARBA" id="ARBA00022679"/>
    </source>
</evidence>
<evidence type="ECO:0000256" key="11">
    <source>
        <dbReference type="ARBA" id="ARBA00022989"/>
    </source>
</evidence>
<evidence type="ECO:0000256" key="2">
    <source>
        <dbReference type="ARBA" id="ARBA00009670"/>
    </source>
</evidence>
<evidence type="ECO:0000256" key="4">
    <source>
        <dbReference type="ARBA" id="ARBA00022519"/>
    </source>
</evidence>
<keyword evidence="3" id="KW-1003">Cell membrane</keyword>
<dbReference type="EMBL" id="CP000109">
    <property type="protein sequence ID" value="ABB40996.1"/>
    <property type="molecule type" value="Genomic_DNA"/>
</dbReference>
<evidence type="ECO:0000256" key="12">
    <source>
        <dbReference type="ARBA" id="ARBA00023136"/>
    </source>
</evidence>
<sequence>MNIISKSFRQLTRIIKINRVLTHYQIDKLVLSDTKYAWLIVANLLLPWNWRFQSKGNRGERIRLALEELGPIFIKLGQALSTRKDLLPEDISVELRKLQDDCPPFDEQHSISIIEKGLKRPIEEAYASFDPTPMASASIAQVHAATLYDGSEVVVKVVRPDIKPVIEQDVSIMKSLAQLLEAAVKESKRLHPTEVVEEFEKTILDELDMMREASNASQLRRNFEHSDLLYVPDIYWSHTNDNVMTMERIYGIRISEIDKLKAANIDLTDLSAKGVTIFFTQVFKHNFFHADMHPGNIFVLPDGRYAAIDFGIMGTLNPEDQRYLAENFLAFFNRDYLRVSELHIESGWVPADTRVNELESAIRSVCEPIWDRPLKEISFGLFLMRLFQTARRFGMEVQPQLVLLQKTLLNIEGLGRQLDDELDLWDTAKPFLEDWMQERVGLKSLVKNTKANLPFWIEQAPSLPGLLHSSLQKLSHANFDQQSEQIARLEQQLAKQQKADRNRAIAVLLFVVAAIPELTHVPYLMQQIWLQGLIALLGLYFLFKKP</sequence>
<evidence type="ECO:0000259" key="13">
    <source>
        <dbReference type="Pfam" id="PF03109"/>
    </source>
</evidence>
<evidence type="ECO:0000256" key="10">
    <source>
        <dbReference type="ARBA" id="ARBA00022840"/>
    </source>
</evidence>
<dbReference type="SUPFAM" id="SSF56112">
    <property type="entry name" value="Protein kinase-like (PK-like)"/>
    <property type="match status" value="1"/>
</dbReference>
<feature type="domain" description="ABC1 atypical kinase-like" evidence="13">
    <location>
        <begin position="97"/>
        <end position="342"/>
    </location>
</feature>
<keyword evidence="10" id="KW-0067">ATP-binding</keyword>
<dbReference type="NCBIfam" id="NF003404">
    <property type="entry name" value="PRK04750.1"/>
    <property type="match status" value="1"/>
</dbReference>
<keyword evidence="4" id="KW-0997">Cell inner membrane</keyword>
<dbReference type="GO" id="GO:0005524">
    <property type="term" value="F:ATP binding"/>
    <property type="evidence" value="ECO:0007669"/>
    <property type="project" value="UniProtKB-KW"/>
</dbReference>
<evidence type="ECO:0000256" key="6">
    <source>
        <dbReference type="ARBA" id="ARBA00022688"/>
    </source>
</evidence>
<dbReference type="InterPro" id="IPR011009">
    <property type="entry name" value="Kinase-like_dom_sf"/>
</dbReference>
<dbReference type="OrthoDB" id="9795390at2"/>
<evidence type="ECO:0000256" key="8">
    <source>
        <dbReference type="ARBA" id="ARBA00022741"/>
    </source>
</evidence>
<keyword evidence="6" id="KW-0831">Ubiquinone biosynthesis</keyword>
<protein>
    <submittedName>
        <fullName evidence="14">2-octaprenylphenol hydroxylase</fullName>
        <ecNumber evidence="14">1.14.13.-</ecNumber>
    </submittedName>
</protein>
<dbReference type="InterPro" id="IPR010232">
    <property type="entry name" value="UbiB"/>
</dbReference>
<dbReference type="HOGENOM" id="CLU_006533_0_0_6"/>
<dbReference type="KEGG" id="tcx:Tcr_0400"/>
<evidence type="ECO:0000256" key="1">
    <source>
        <dbReference type="ARBA" id="ARBA00005020"/>
    </source>
</evidence>
<dbReference type="GO" id="GO:0016301">
    <property type="term" value="F:kinase activity"/>
    <property type="evidence" value="ECO:0007669"/>
    <property type="project" value="UniProtKB-KW"/>
</dbReference>
<dbReference type="PANTHER" id="PTHR10566">
    <property type="entry name" value="CHAPERONE-ACTIVITY OF BC1 COMPLEX CABC1 -RELATED"/>
    <property type="match status" value="1"/>
</dbReference>
<dbReference type="NCBIfam" id="TIGR01982">
    <property type="entry name" value="UbiB"/>
    <property type="match status" value="1"/>
</dbReference>
<dbReference type="EC" id="1.14.13.-" evidence="14"/>
<evidence type="ECO:0000256" key="3">
    <source>
        <dbReference type="ARBA" id="ARBA00022475"/>
    </source>
</evidence>
<dbReference type="Gene3D" id="1.10.510.10">
    <property type="entry name" value="Transferase(Phosphotransferase) domain 1"/>
    <property type="match status" value="1"/>
</dbReference>
<evidence type="ECO:0000256" key="7">
    <source>
        <dbReference type="ARBA" id="ARBA00022692"/>
    </source>
</evidence>
<keyword evidence="9" id="KW-0418">Kinase</keyword>
<evidence type="ECO:0000313" key="14">
    <source>
        <dbReference type="EMBL" id="ABB40996.1"/>
    </source>
</evidence>